<dbReference type="EnsemblPlants" id="AES64136">
    <property type="protein sequence ID" value="AES64136"/>
    <property type="gene ID" value="MTR_2g018970"/>
</dbReference>
<evidence type="ECO:0000313" key="3">
    <source>
        <dbReference type="Proteomes" id="UP000002051"/>
    </source>
</evidence>
<reference evidence="1 3" key="2">
    <citation type="journal article" date="2014" name="BMC Genomics">
        <title>An improved genome release (version Mt4.0) for the model legume Medicago truncatula.</title>
        <authorList>
            <person name="Tang H."/>
            <person name="Krishnakumar V."/>
            <person name="Bidwell S."/>
            <person name="Rosen B."/>
            <person name="Chan A."/>
            <person name="Zhou S."/>
            <person name="Gentzbittel L."/>
            <person name="Childs K.L."/>
            <person name="Yandell M."/>
            <person name="Gundlach H."/>
            <person name="Mayer K.F."/>
            <person name="Schwartz D.C."/>
            <person name="Town C.D."/>
        </authorList>
    </citation>
    <scope>GENOME REANNOTATION</scope>
    <source>
        <strain evidence="2 3">cv. Jemalong A17</strain>
    </source>
</reference>
<dbReference type="HOGENOM" id="CLU_1920186_0_0_1"/>
<sequence>MFCKPYSLIKKASLSHLDLKRDHLVAHDPTETNDGLLALDSCPHLESLDICLRLNVNLIGISEKRCKEQIKYLLLPYDPSDDYSFQAECDYGSPDEDYPDGISNIDLLSDNDFEYYEFSDGSEFSDDNHFDF</sequence>
<protein>
    <submittedName>
        <fullName evidence="1">F-box-like protein, putative</fullName>
    </submittedName>
</protein>
<keyword evidence="3" id="KW-1185">Reference proteome</keyword>
<accession>G7IP51</accession>
<gene>
    <name evidence="1" type="ordered locus">MTR_2g018970</name>
</gene>
<dbReference type="Proteomes" id="UP000002051">
    <property type="component" value="Chromosome 2"/>
</dbReference>
<evidence type="ECO:0000313" key="2">
    <source>
        <dbReference type="EnsemblPlants" id="AES64136"/>
    </source>
</evidence>
<evidence type="ECO:0000313" key="1">
    <source>
        <dbReference type="EMBL" id="AES64136.1"/>
    </source>
</evidence>
<reference evidence="2" key="3">
    <citation type="submission" date="2015-04" db="UniProtKB">
        <authorList>
            <consortium name="EnsemblPlants"/>
        </authorList>
    </citation>
    <scope>IDENTIFICATION</scope>
    <source>
        <strain evidence="2">cv. Jemalong A17</strain>
    </source>
</reference>
<organism evidence="1 3">
    <name type="scientific">Medicago truncatula</name>
    <name type="common">Barrel medic</name>
    <name type="synonym">Medicago tribuloides</name>
    <dbReference type="NCBI Taxonomy" id="3880"/>
    <lineage>
        <taxon>Eukaryota</taxon>
        <taxon>Viridiplantae</taxon>
        <taxon>Streptophyta</taxon>
        <taxon>Embryophyta</taxon>
        <taxon>Tracheophyta</taxon>
        <taxon>Spermatophyta</taxon>
        <taxon>Magnoliopsida</taxon>
        <taxon>eudicotyledons</taxon>
        <taxon>Gunneridae</taxon>
        <taxon>Pentapetalae</taxon>
        <taxon>rosids</taxon>
        <taxon>fabids</taxon>
        <taxon>Fabales</taxon>
        <taxon>Fabaceae</taxon>
        <taxon>Papilionoideae</taxon>
        <taxon>50 kb inversion clade</taxon>
        <taxon>NPAAA clade</taxon>
        <taxon>Hologalegina</taxon>
        <taxon>IRL clade</taxon>
        <taxon>Trifolieae</taxon>
        <taxon>Medicago</taxon>
    </lineage>
</organism>
<name>G7IP51_MEDTR</name>
<dbReference type="PaxDb" id="3880-AES64136"/>
<proteinExistence type="predicted"/>
<reference evidence="1 3" key="1">
    <citation type="journal article" date="2011" name="Nature">
        <title>The Medicago genome provides insight into the evolution of rhizobial symbioses.</title>
        <authorList>
            <person name="Young N.D."/>
            <person name="Debelle F."/>
            <person name="Oldroyd G.E."/>
            <person name="Geurts R."/>
            <person name="Cannon S.B."/>
            <person name="Udvardi M.K."/>
            <person name="Benedito V.A."/>
            <person name="Mayer K.F."/>
            <person name="Gouzy J."/>
            <person name="Schoof H."/>
            <person name="Van de Peer Y."/>
            <person name="Proost S."/>
            <person name="Cook D.R."/>
            <person name="Meyers B.C."/>
            <person name="Spannagl M."/>
            <person name="Cheung F."/>
            <person name="De Mita S."/>
            <person name="Krishnakumar V."/>
            <person name="Gundlach H."/>
            <person name="Zhou S."/>
            <person name="Mudge J."/>
            <person name="Bharti A.K."/>
            <person name="Murray J.D."/>
            <person name="Naoumkina M.A."/>
            <person name="Rosen B."/>
            <person name="Silverstein K.A."/>
            <person name="Tang H."/>
            <person name="Rombauts S."/>
            <person name="Zhao P.X."/>
            <person name="Zhou P."/>
            <person name="Barbe V."/>
            <person name="Bardou P."/>
            <person name="Bechner M."/>
            <person name="Bellec A."/>
            <person name="Berger A."/>
            <person name="Berges H."/>
            <person name="Bidwell S."/>
            <person name="Bisseling T."/>
            <person name="Choisne N."/>
            <person name="Couloux A."/>
            <person name="Denny R."/>
            <person name="Deshpande S."/>
            <person name="Dai X."/>
            <person name="Doyle J.J."/>
            <person name="Dudez A.M."/>
            <person name="Farmer A.D."/>
            <person name="Fouteau S."/>
            <person name="Franken C."/>
            <person name="Gibelin C."/>
            <person name="Gish J."/>
            <person name="Goldstein S."/>
            <person name="Gonzalez A.J."/>
            <person name="Green P.J."/>
            <person name="Hallab A."/>
            <person name="Hartog M."/>
            <person name="Hua A."/>
            <person name="Humphray S.J."/>
            <person name="Jeong D.H."/>
            <person name="Jing Y."/>
            <person name="Jocker A."/>
            <person name="Kenton S.M."/>
            <person name="Kim D.J."/>
            <person name="Klee K."/>
            <person name="Lai H."/>
            <person name="Lang C."/>
            <person name="Lin S."/>
            <person name="Macmil S.L."/>
            <person name="Magdelenat G."/>
            <person name="Matthews L."/>
            <person name="McCorrison J."/>
            <person name="Monaghan E.L."/>
            <person name="Mun J.H."/>
            <person name="Najar F.Z."/>
            <person name="Nicholson C."/>
            <person name="Noirot C."/>
            <person name="O'Bleness M."/>
            <person name="Paule C.R."/>
            <person name="Poulain J."/>
            <person name="Prion F."/>
            <person name="Qin B."/>
            <person name="Qu C."/>
            <person name="Retzel E.F."/>
            <person name="Riddle C."/>
            <person name="Sallet E."/>
            <person name="Samain S."/>
            <person name="Samson N."/>
            <person name="Sanders I."/>
            <person name="Saurat O."/>
            <person name="Scarpelli C."/>
            <person name="Schiex T."/>
            <person name="Segurens B."/>
            <person name="Severin A.J."/>
            <person name="Sherrier D.J."/>
            <person name="Shi R."/>
            <person name="Sims S."/>
            <person name="Singer S.R."/>
            <person name="Sinharoy S."/>
            <person name="Sterck L."/>
            <person name="Viollet A."/>
            <person name="Wang B.B."/>
            <person name="Wang K."/>
            <person name="Wang M."/>
            <person name="Wang X."/>
            <person name="Warfsmann J."/>
            <person name="Weissenbach J."/>
            <person name="White D.D."/>
            <person name="White J.D."/>
            <person name="Wiley G.B."/>
            <person name="Wincker P."/>
            <person name="Xing Y."/>
            <person name="Yang L."/>
            <person name="Yao Z."/>
            <person name="Ying F."/>
            <person name="Zhai J."/>
            <person name="Zhou L."/>
            <person name="Zuber A."/>
            <person name="Denarie J."/>
            <person name="Dixon R.A."/>
            <person name="May G.D."/>
            <person name="Schwartz D.C."/>
            <person name="Rogers J."/>
            <person name="Quetier F."/>
            <person name="Town C.D."/>
            <person name="Roe B.A."/>
        </authorList>
    </citation>
    <scope>NUCLEOTIDE SEQUENCE [LARGE SCALE GENOMIC DNA]</scope>
    <source>
        <strain evidence="1">A17</strain>
        <strain evidence="2 3">cv. Jemalong A17</strain>
    </source>
</reference>
<dbReference type="eggNOG" id="KOG1947">
    <property type="taxonomic scope" value="Eukaryota"/>
</dbReference>
<dbReference type="AlphaFoldDB" id="G7IP51"/>
<dbReference type="EMBL" id="CM001218">
    <property type="protein sequence ID" value="AES64136.1"/>
    <property type="molecule type" value="Genomic_DNA"/>
</dbReference>